<organism evidence="1">
    <name type="scientific">Ectopseudomonas oleovorans</name>
    <name type="common">Pseudomonas oleovorans</name>
    <dbReference type="NCBI Taxonomy" id="301"/>
    <lineage>
        <taxon>Bacteria</taxon>
        <taxon>Pseudomonadati</taxon>
        <taxon>Pseudomonadota</taxon>
        <taxon>Gammaproteobacteria</taxon>
        <taxon>Pseudomonadales</taxon>
        <taxon>Pseudomonadaceae</taxon>
        <taxon>Ectopseudomonas</taxon>
    </lineage>
</organism>
<evidence type="ECO:0000313" key="1">
    <source>
        <dbReference type="EMBL" id="VDN65680.1"/>
    </source>
</evidence>
<dbReference type="AlphaFoldDB" id="A0A653BBA0"/>
<proteinExistence type="predicted"/>
<protein>
    <submittedName>
        <fullName evidence="1">Uncharacterized protein</fullName>
    </submittedName>
</protein>
<dbReference type="EMBL" id="LR130779">
    <property type="protein sequence ID" value="VDN65680.1"/>
    <property type="molecule type" value="Genomic_DNA"/>
</dbReference>
<gene>
    <name evidence="1" type="ORF">POT9AD_4705</name>
</gene>
<name>A0A653BBA0_ECTOL</name>
<sequence length="108" mass="11501">MLMATSWNGSMQIGSLSLQNMGRGLRIGENRFATRSRIEPGSGEQQECQWCDQPFAGHVAGSFGHAGHRLAGGVATSSVRATQGHDAMTTEINRLVTAALAGYWPIIA</sequence>
<reference evidence="1" key="1">
    <citation type="submission" date="2018-11" db="EMBL/GenBank/DDBJ databases">
        <authorList>
            <consortium name="Genoscope - CEA"/>
            <person name="William W."/>
        </authorList>
    </citation>
    <scope>NUCLEOTIDE SEQUENCE [LARGE SCALE GENOMIC DNA]</scope>
    <source>
        <strain evidence="1">T9AD</strain>
    </source>
</reference>
<accession>A0A653BBA0</accession>